<dbReference type="RefSeq" id="NP_001402406.1">
    <property type="nucleotide sequence ID" value="NM_001415467.1"/>
</dbReference>
<keyword evidence="2" id="KW-1133">Transmembrane helix</keyword>
<feature type="transmembrane region" description="Helical" evidence="2">
    <location>
        <begin position="322"/>
        <end position="342"/>
    </location>
</feature>
<dbReference type="AlphaFoldDB" id="Q8STN2"/>
<feature type="transmembrane region" description="Helical" evidence="2">
    <location>
        <begin position="439"/>
        <end position="458"/>
    </location>
</feature>
<dbReference type="GeneID" id="860492"/>
<reference evidence="3 4" key="2">
    <citation type="journal article" date="2009" name="BMC Genomics">
        <title>Identification of transcriptional signals in Encephalitozoon cuniculi widespread among Microsporidia phylum: support for accurate structural genome annotation.</title>
        <authorList>
            <person name="Peyretaillade E."/>
            <person name="Goncalves O."/>
            <person name="Terrat S."/>
            <person name="Dugat-Bony E."/>
            <person name="Wincker P."/>
            <person name="Cornman R.S."/>
            <person name="Evans J.D."/>
            <person name="Delbac F."/>
            <person name="Peyret P."/>
        </authorList>
    </citation>
    <scope>NUCLEOTIDE SEQUENCE [LARGE SCALE GENOMIC DNA]</scope>
    <source>
        <strain evidence="3 4">GB-M1</strain>
    </source>
</reference>
<dbReference type="Proteomes" id="UP000000819">
    <property type="component" value="Chromosome IX"/>
</dbReference>
<organism evidence="3 4">
    <name type="scientific">Encephalitozoon cuniculi (strain GB-M1)</name>
    <name type="common">Microsporidian parasite</name>
    <dbReference type="NCBI Taxonomy" id="284813"/>
    <lineage>
        <taxon>Eukaryota</taxon>
        <taxon>Fungi</taxon>
        <taxon>Fungi incertae sedis</taxon>
        <taxon>Microsporidia</taxon>
        <taxon>Unikaryonidae</taxon>
        <taxon>Encephalitozoon</taxon>
    </lineage>
</organism>
<reference evidence="3 4" key="1">
    <citation type="journal article" date="2001" name="Nature">
        <title>Genome sequence and gene compaction of the eukaryote parasite Encephalitozoon cuniculi.</title>
        <authorList>
            <person name="Katinka M.D."/>
            <person name="Duprat S."/>
            <person name="Cornillot E."/>
            <person name="Metenier G."/>
            <person name="Thomarat F."/>
            <person name="Prensier G."/>
            <person name="Barbe V."/>
            <person name="Peyretaillade E."/>
            <person name="Brottier P."/>
            <person name="Wincker P."/>
            <person name="Delbac F."/>
            <person name="El Alaoui H."/>
            <person name="Peyret P."/>
            <person name="Saurin W."/>
            <person name="Gouy M."/>
            <person name="Weissenbach J."/>
            <person name="Vivares C.P."/>
        </authorList>
    </citation>
    <scope>NUCLEOTIDE SEQUENCE [LARGE SCALE GENOMIC DNA]</scope>
    <source>
        <strain evidence="3 4">GB-M1</strain>
    </source>
</reference>
<name>Q8STN2_ENCCU</name>
<gene>
    <name evidence="3" type="ordered locus">ECU09_1530</name>
</gene>
<feature type="transmembrane region" description="Helical" evidence="2">
    <location>
        <begin position="354"/>
        <end position="372"/>
    </location>
</feature>
<evidence type="ECO:0000313" key="4">
    <source>
        <dbReference type="Proteomes" id="UP000000819"/>
    </source>
</evidence>
<evidence type="ECO:0000313" key="3">
    <source>
        <dbReference type="EMBL" id="CAD27125.2"/>
    </source>
</evidence>
<dbReference type="HOGENOM" id="CLU_032735_0_0_1"/>
<evidence type="ECO:0000256" key="1">
    <source>
        <dbReference type="SAM" id="Coils"/>
    </source>
</evidence>
<dbReference type="OrthoDB" id="3164380at2759"/>
<feature type="coiled-coil region" evidence="1">
    <location>
        <begin position="245"/>
        <end position="315"/>
    </location>
</feature>
<protein>
    <submittedName>
        <fullName evidence="3">Uncharacterized protein</fullName>
    </submittedName>
</protein>
<dbReference type="VEuPathDB" id="MicrosporidiaDB:ECU09_1530"/>
<sequence length="562" mass="62215">MEQIRRIRDLLSGLDFTFRPKSYVIRCYDCVIDVWLSCSNFYREVLNKVRNDLESKGNSAGIAAVDAALEALEALSNSVGRQSVCHDENRTHDINCCFDSFFGSFSNYFQRVDDIKENFPRLFDRFKDTVEKMLQYVDKDLKFQETESPGSEASLKSIFLDLLEMEGGCGHTFFVTRGHRRLSTFLRHLNDNLGLHVFGKYFGYAVDDASLGCLGEVGRELDALEKEISRYMLPKAQGARVQGALRDVRESIRSLIQKLQALRAAYDQAVADLKQTTRQNRASFAPKFNELDQMLGEASSGLDDLRQKIDELEKALPPPLRLYGRLGLVFAAILVVQCILWYLEEEDSATRRAWNTGVYSLAVAGTIVYQVWRLAARYRDDGVIGMLREEWTAVGCIVPMAAGLLHGGVVRSSVYSMTVAGIGAVMMAVQGGVLCGMSLMQVCVVVCGNLVLGALCVGGDGEWSLYLCAAAVAFASVLLLVLNVGGGGEKSVGEGIESMVFVMSMLVCVCVSHVCGRDYDMAYGGGGCQKSTFGLDEVYIVDEWNKDGMIIFELSFLSLRHR</sequence>
<keyword evidence="2" id="KW-0812">Transmembrane</keyword>
<dbReference type="EMBL" id="AL590451">
    <property type="protein sequence ID" value="CAD27125.2"/>
    <property type="molecule type" value="Genomic_DNA"/>
</dbReference>
<evidence type="ECO:0000256" key="2">
    <source>
        <dbReference type="SAM" id="Phobius"/>
    </source>
</evidence>
<dbReference type="KEGG" id="ecu:ECU09_1530"/>
<keyword evidence="1" id="KW-0175">Coiled coil</keyword>
<dbReference type="InterPro" id="IPR012468">
    <property type="entry name" value="DUF1686"/>
</dbReference>
<proteinExistence type="predicted"/>
<feature type="transmembrane region" description="Helical" evidence="2">
    <location>
        <begin position="465"/>
        <end position="486"/>
    </location>
</feature>
<keyword evidence="4" id="KW-1185">Reference proteome</keyword>
<dbReference type="InParanoid" id="Q8STN2"/>
<keyword evidence="2" id="KW-0472">Membrane</keyword>
<accession>Q8STN2</accession>
<dbReference type="Pfam" id="PF07937">
    <property type="entry name" value="DUF1686"/>
    <property type="match status" value="1"/>
</dbReference>